<sequence length="212" mass="24400">MSISISRHRRLLAHLWDTSFRPASHLCLLQTDDELTEFLLSNRLSVQDLWALREAPLHQIGALRPRRLYCIIKDIFDPRPVDFARPLFSQITHLEIFDDPGHLSDGGWSSLALIPNLTHLAFNDNEFIPLLPKLLCACASLRGLALVMPEEVPQPLHEEVSDQLARDTRFLWISNAEYIRDWHQGALTGEDYWSRAGQFIERRKGNVTNLLD</sequence>
<reference evidence="1" key="1">
    <citation type="submission" date="2023-03" db="EMBL/GenBank/DDBJ databases">
        <title>Massive genome expansion in bonnet fungi (Mycena s.s.) driven by repeated elements and novel gene families across ecological guilds.</title>
        <authorList>
            <consortium name="Lawrence Berkeley National Laboratory"/>
            <person name="Harder C.B."/>
            <person name="Miyauchi S."/>
            <person name="Viragh M."/>
            <person name="Kuo A."/>
            <person name="Thoen E."/>
            <person name="Andreopoulos B."/>
            <person name="Lu D."/>
            <person name="Skrede I."/>
            <person name="Drula E."/>
            <person name="Henrissat B."/>
            <person name="Morin E."/>
            <person name="Kohler A."/>
            <person name="Barry K."/>
            <person name="LaButti K."/>
            <person name="Morin E."/>
            <person name="Salamov A."/>
            <person name="Lipzen A."/>
            <person name="Mereny Z."/>
            <person name="Hegedus B."/>
            <person name="Baldrian P."/>
            <person name="Stursova M."/>
            <person name="Weitz H."/>
            <person name="Taylor A."/>
            <person name="Grigoriev I.V."/>
            <person name="Nagy L.G."/>
            <person name="Martin F."/>
            <person name="Kauserud H."/>
        </authorList>
    </citation>
    <scope>NUCLEOTIDE SEQUENCE</scope>
    <source>
        <strain evidence="1">9284</strain>
    </source>
</reference>
<name>A0AAD7FPP1_9AGAR</name>
<dbReference type="EMBL" id="JARKIF010000006">
    <property type="protein sequence ID" value="KAJ7636448.1"/>
    <property type="molecule type" value="Genomic_DNA"/>
</dbReference>
<organism evidence="1 2">
    <name type="scientific">Roridomyces roridus</name>
    <dbReference type="NCBI Taxonomy" id="1738132"/>
    <lineage>
        <taxon>Eukaryota</taxon>
        <taxon>Fungi</taxon>
        <taxon>Dikarya</taxon>
        <taxon>Basidiomycota</taxon>
        <taxon>Agaricomycotina</taxon>
        <taxon>Agaricomycetes</taxon>
        <taxon>Agaricomycetidae</taxon>
        <taxon>Agaricales</taxon>
        <taxon>Marasmiineae</taxon>
        <taxon>Mycenaceae</taxon>
        <taxon>Roridomyces</taxon>
    </lineage>
</organism>
<dbReference type="AlphaFoldDB" id="A0AAD7FPP1"/>
<comment type="caution">
    <text evidence="1">The sequence shown here is derived from an EMBL/GenBank/DDBJ whole genome shotgun (WGS) entry which is preliminary data.</text>
</comment>
<gene>
    <name evidence="1" type="ORF">FB45DRAFT_906633</name>
</gene>
<dbReference type="Proteomes" id="UP001221142">
    <property type="component" value="Unassembled WGS sequence"/>
</dbReference>
<accession>A0AAD7FPP1</accession>
<protein>
    <submittedName>
        <fullName evidence="1">Uncharacterized protein</fullName>
    </submittedName>
</protein>
<proteinExistence type="predicted"/>
<keyword evidence="2" id="KW-1185">Reference proteome</keyword>
<evidence type="ECO:0000313" key="1">
    <source>
        <dbReference type="EMBL" id="KAJ7636448.1"/>
    </source>
</evidence>
<evidence type="ECO:0000313" key="2">
    <source>
        <dbReference type="Proteomes" id="UP001221142"/>
    </source>
</evidence>